<reference evidence="4" key="2">
    <citation type="submission" date="2023-08" db="EMBL/GenBank/DDBJ databases">
        <title>Identification and characterization of horizontal gene transfer across gut microbiota members of farm animals based on homology search.</title>
        <authorList>
            <person name="Schwarzerova J."/>
            <person name="Nykrynova M."/>
            <person name="Jureckova K."/>
            <person name="Cejkova D."/>
            <person name="Rychlik I."/>
        </authorList>
    </citation>
    <scope>NUCLEOTIDE SEQUENCE</scope>
    <source>
        <strain evidence="4">ET15</strain>
        <strain evidence="3">ET37</strain>
    </source>
</reference>
<evidence type="ECO:0000313" key="3">
    <source>
        <dbReference type="EMBL" id="MDN0021852.1"/>
    </source>
</evidence>
<dbReference type="Proteomes" id="UP001167831">
    <property type="component" value="Unassembled WGS sequence"/>
</dbReference>
<gene>
    <name evidence="3" type="ORF">QVN81_02260</name>
    <name evidence="4" type="ORF">QVN84_02255</name>
</gene>
<dbReference type="AlphaFoldDB" id="A0AAW7JEL4"/>
<evidence type="ECO:0000313" key="6">
    <source>
        <dbReference type="Proteomes" id="UP001168478"/>
    </source>
</evidence>
<evidence type="ECO:0000313" key="5">
    <source>
        <dbReference type="Proteomes" id="UP001167831"/>
    </source>
</evidence>
<comment type="caution">
    <text evidence="4">The sequence shown here is derived from an EMBL/GenBank/DDBJ whole genome shotgun (WGS) entry which is preliminary data.</text>
</comment>
<accession>A0AAW7JEL4</accession>
<evidence type="ECO:0000259" key="2">
    <source>
        <dbReference type="Pfam" id="PF13439"/>
    </source>
</evidence>
<feature type="domain" description="Glycosyl transferase family 1" evidence="1">
    <location>
        <begin position="228"/>
        <end position="387"/>
    </location>
</feature>
<proteinExistence type="predicted"/>
<dbReference type="Gene3D" id="3.40.50.2000">
    <property type="entry name" value="Glycogen Phosphorylase B"/>
    <property type="match status" value="2"/>
</dbReference>
<dbReference type="PANTHER" id="PTHR12526">
    <property type="entry name" value="GLYCOSYLTRANSFERASE"/>
    <property type="match status" value="1"/>
</dbReference>
<dbReference type="SUPFAM" id="SSF53756">
    <property type="entry name" value="UDP-Glycosyltransferase/glycogen phosphorylase"/>
    <property type="match status" value="1"/>
</dbReference>
<feature type="domain" description="Glycosyltransferase subfamily 4-like N-terminal" evidence="2">
    <location>
        <begin position="13"/>
        <end position="218"/>
    </location>
</feature>
<evidence type="ECO:0000259" key="1">
    <source>
        <dbReference type="Pfam" id="PF00534"/>
    </source>
</evidence>
<keyword evidence="5" id="KW-1185">Reference proteome</keyword>
<organism evidence="4 6">
    <name type="scientific">Leyella lascolaii</name>
    <dbReference type="NCBI Taxonomy" id="1776379"/>
    <lineage>
        <taxon>Bacteria</taxon>
        <taxon>Pseudomonadati</taxon>
        <taxon>Bacteroidota</taxon>
        <taxon>Bacteroidia</taxon>
        <taxon>Bacteroidales</taxon>
        <taxon>Prevotellaceae</taxon>
        <taxon>Leyella</taxon>
    </lineage>
</organism>
<reference evidence="4" key="1">
    <citation type="submission" date="2023-06" db="EMBL/GenBank/DDBJ databases">
        <authorList>
            <person name="Zeman M."/>
            <person name="Kubasova T."/>
            <person name="Jahodarova E."/>
            <person name="Nykrynova M."/>
            <person name="Rychlik I."/>
        </authorList>
    </citation>
    <scope>NUCLEOTIDE SEQUENCE</scope>
    <source>
        <strain evidence="4">ET15</strain>
        <strain evidence="3">ET37</strain>
    </source>
</reference>
<protein>
    <submittedName>
        <fullName evidence="4">Glycosyltransferase family 4 protein</fullName>
    </submittedName>
</protein>
<dbReference type="EMBL" id="JAUEIF010000001">
    <property type="protein sequence ID" value="MDN0024349.1"/>
    <property type="molecule type" value="Genomic_DNA"/>
</dbReference>
<dbReference type="PANTHER" id="PTHR12526:SF637">
    <property type="entry name" value="GLYCOSYLTRANSFERASE EPSF-RELATED"/>
    <property type="match status" value="1"/>
</dbReference>
<dbReference type="Proteomes" id="UP001168478">
    <property type="component" value="Unassembled WGS sequence"/>
</dbReference>
<evidence type="ECO:0000313" key="4">
    <source>
        <dbReference type="EMBL" id="MDN0024349.1"/>
    </source>
</evidence>
<dbReference type="Pfam" id="PF00534">
    <property type="entry name" value="Glycos_transf_1"/>
    <property type="match status" value="1"/>
</dbReference>
<dbReference type="InterPro" id="IPR028098">
    <property type="entry name" value="Glyco_trans_4-like_N"/>
</dbReference>
<sequence length="425" mass="47726">MNVLIVNTSERTGGAAVAAGRLLEALINSGEKAKMLVRDKQTDSITVAEVPGRMRARWNFLWERWCIYNHLRFSKNHLFEIDIANCGTDITSLPEFKWADVVHLNWINQGMLSLRNIRKIVRSGKPVVWTMHDMWQATGICHYSGGCMSYKTGCTGCPLLPDGGSQYDLSNKIWRRKKTLYAAGNICFVACSRWLESQARQSALLKGQRIVSIPNAIDGRVFFRRSDKAECRRETGLPEDKKVILFVSHRVTDRRKGMEYFIEAVDRLVADHPEMKESTVVAVLGGESEYMAGRLALKTCALGYVSDEKRIAVIYNAADIYVLPSVEDNLPNTIMEAMACGVPCVGFRTGGIPEMIDHGKNGYVADFRKADDLAAGMHRLLCGDDYEAMSRAAVSKVHTHYSQQSVAMRYIEVYNETAAMKKYII</sequence>
<dbReference type="Pfam" id="PF13439">
    <property type="entry name" value="Glyco_transf_4"/>
    <property type="match status" value="1"/>
</dbReference>
<dbReference type="EMBL" id="JAUEIE010000001">
    <property type="protein sequence ID" value="MDN0021852.1"/>
    <property type="molecule type" value="Genomic_DNA"/>
</dbReference>
<name>A0AAW7JEL4_9BACT</name>
<dbReference type="CDD" id="cd03825">
    <property type="entry name" value="GT4_WcaC-like"/>
    <property type="match status" value="1"/>
</dbReference>
<dbReference type="RefSeq" id="WP_289824588.1">
    <property type="nucleotide sequence ID" value="NZ_JAUEIE010000001.1"/>
</dbReference>
<dbReference type="GO" id="GO:0016757">
    <property type="term" value="F:glycosyltransferase activity"/>
    <property type="evidence" value="ECO:0007669"/>
    <property type="project" value="UniProtKB-ARBA"/>
</dbReference>
<dbReference type="InterPro" id="IPR001296">
    <property type="entry name" value="Glyco_trans_1"/>
</dbReference>